<sequence>MVPYKKKAFNPPFTLNVLVFLFLLRQAFFQLVQAIGHAFERIFNPCLNLAIALHRNHEAFLEQFVGLLLFRHRRVHRLQLVAHVRKVAEVLRPESRFEGFDFLQRLERSCQIVGYRVNVHFLRLDVLLLLYECRIQVRFQFVLALKRLQNCTSGRPIRKVSGAGGRQKRRCRKDGLRKVFRLALIGWQRPKQLVQVLQTLLDHTQGIHD</sequence>
<evidence type="ECO:0000313" key="1">
    <source>
        <dbReference type="EMBL" id="MBW74841.1"/>
    </source>
</evidence>
<reference evidence="1" key="1">
    <citation type="submission" date="2018-01" db="EMBL/GenBank/DDBJ databases">
        <title>An insight into the sialome of Amazonian anophelines.</title>
        <authorList>
            <person name="Ribeiro J.M."/>
            <person name="Scarpassa V."/>
            <person name="Calvo E."/>
        </authorList>
    </citation>
    <scope>NUCLEOTIDE SEQUENCE</scope>
</reference>
<proteinExistence type="predicted"/>
<dbReference type="AlphaFoldDB" id="A0A2M4DBJ2"/>
<dbReference type="EMBL" id="GGFL01010663">
    <property type="protein sequence ID" value="MBW74841.1"/>
    <property type="molecule type" value="Transcribed_RNA"/>
</dbReference>
<organism evidence="1">
    <name type="scientific">Anopheles darlingi</name>
    <name type="common">Mosquito</name>
    <dbReference type="NCBI Taxonomy" id="43151"/>
    <lineage>
        <taxon>Eukaryota</taxon>
        <taxon>Metazoa</taxon>
        <taxon>Ecdysozoa</taxon>
        <taxon>Arthropoda</taxon>
        <taxon>Hexapoda</taxon>
        <taxon>Insecta</taxon>
        <taxon>Pterygota</taxon>
        <taxon>Neoptera</taxon>
        <taxon>Endopterygota</taxon>
        <taxon>Diptera</taxon>
        <taxon>Nematocera</taxon>
        <taxon>Culicoidea</taxon>
        <taxon>Culicidae</taxon>
        <taxon>Anophelinae</taxon>
        <taxon>Anopheles</taxon>
    </lineage>
</organism>
<accession>A0A2M4DBJ2</accession>
<name>A0A2M4DBJ2_ANODA</name>
<protein>
    <submittedName>
        <fullName evidence="1">Putative secreted protein</fullName>
    </submittedName>
</protein>